<accession>A0A0L0JK65</accession>
<feature type="transmembrane region" description="Helical" evidence="1">
    <location>
        <begin position="30"/>
        <end position="48"/>
    </location>
</feature>
<protein>
    <submittedName>
        <fullName evidence="2">Uncharacterized protein</fullName>
    </submittedName>
</protein>
<sequence>MFSRFNFIPVLRGHWKGLTDGRYAPPRPDVLARLALLIPAIVFLLMWLKKGNLSTPSALLTGIALLAGGMLSAFTHLSTLRLKLKEWVDASEASRYEVEKGMLDETAAHLLTGSLLCAFDVASLVIGMNVSMTKEGHLYGFWAALSAAISSYVLVIFTLLVPRLYSAYVEINDVSPDLNGFVSRKTKNR</sequence>
<comment type="caution">
    <text evidence="2">The sequence shown here is derived from an EMBL/GenBank/DDBJ whole genome shotgun (WGS) entry which is preliminary data.</text>
</comment>
<proteinExistence type="predicted"/>
<dbReference type="AlphaFoldDB" id="A0A0L0JK65"/>
<keyword evidence="1" id="KW-1133">Transmembrane helix</keyword>
<organism evidence="2 3">
    <name type="scientific">Streptomyces acidiscabies</name>
    <dbReference type="NCBI Taxonomy" id="42234"/>
    <lineage>
        <taxon>Bacteria</taxon>
        <taxon>Bacillati</taxon>
        <taxon>Actinomycetota</taxon>
        <taxon>Actinomycetes</taxon>
        <taxon>Kitasatosporales</taxon>
        <taxon>Streptomycetaceae</taxon>
        <taxon>Streptomyces</taxon>
    </lineage>
</organism>
<feature type="transmembrane region" description="Helical" evidence="1">
    <location>
        <begin position="57"/>
        <end position="77"/>
    </location>
</feature>
<dbReference type="PATRIC" id="fig|42234.21.peg.7796"/>
<feature type="transmembrane region" description="Helical" evidence="1">
    <location>
        <begin position="138"/>
        <end position="161"/>
    </location>
</feature>
<evidence type="ECO:0000313" key="3">
    <source>
        <dbReference type="Proteomes" id="UP000037151"/>
    </source>
</evidence>
<dbReference type="EMBL" id="JPPY01000214">
    <property type="protein sequence ID" value="KND26018.1"/>
    <property type="molecule type" value="Genomic_DNA"/>
</dbReference>
<reference evidence="3" key="1">
    <citation type="submission" date="2014-07" db="EMBL/GenBank/DDBJ databases">
        <title>Genome sequencing of plant-pathogenic Streptomyces species.</title>
        <authorList>
            <person name="Harrison J."/>
            <person name="Sapp M."/>
            <person name="Thwaites R."/>
            <person name="Studholme D.J."/>
        </authorList>
    </citation>
    <scope>NUCLEOTIDE SEQUENCE [LARGE SCALE GENOMIC DNA]</scope>
    <source>
        <strain evidence="3">NCPPB 4445</strain>
    </source>
</reference>
<feature type="transmembrane region" description="Helical" evidence="1">
    <location>
        <begin position="107"/>
        <end position="126"/>
    </location>
</feature>
<name>A0A0L0JK65_9ACTN</name>
<evidence type="ECO:0000313" key="2">
    <source>
        <dbReference type="EMBL" id="KND26018.1"/>
    </source>
</evidence>
<evidence type="ECO:0000256" key="1">
    <source>
        <dbReference type="SAM" id="Phobius"/>
    </source>
</evidence>
<keyword evidence="1" id="KW-0472">Membrane</keyword>
<gene>
    <name evidence="2" type="ORF">IQ63_37875</name>
</gene>
<keyword evidence="1" id="KW-0812">Transmembrane</keyword>
<dbReference type="Proteomes" id="UP000037151">
    <property type="component" value="Unassembled WGS sequence"/>
</dbReference>